<feature type="transmembrane region" description="Helical" evidence="1">
    <location>
        <begin position="101"/>
        <end position="118"/>
    </location>
</feature>
<protein>
    <recommendedName>
        <fullName evidence="4">Glycosyltransferase RgtA/B/C/D-like domain-containing protein</fullName>
    </recommendedName>
</protein>
<dbReference type="InParanoid" id="A0A414NFH3"/>
<organism evidence="2 3">
    <name type="scientific">Collinsella intestinalis</name>
    <dbReference type="NCBI Taxonomy" id="147207"/>
    <lineage>
        <taxon>Bacteria</taxon>
        <taxon>Bacillati</taxon>
        <taxon>Actinomycetota</taxon>
        <taxon>Coriobacteriia</taxon>
        <taxon>Coriobacteriales</taxon>
        <taxon>Coriobacteriaceae</taxon>
        <taxon>Collinsella</taxon>
    </lineage>
</organism>
<comment type="caution">
    <text evidence="2">The sequence shown here is derived from an EMBL/GenBank/DDBJ whole genome shotgun (WGS) entry which is preliminary data.</text>
</comment>
<feature type="transmembrane region" description="Helical" evidence="1">
    <location>
        <begin position="28"/>
        <end position="54"/>
    </location>
</feature>
<sequence length="591" mass="64653">MAESVECGGFHVKAQSLDGRGAWRSDPIVPLLSAITALVPIVVLCIFEFPFYSMNPDDQVQALFASGRFLNADNALLMPYTLAPVSVPLTLLYRVFPAVPWYPLMLLVGTFISFAIAYDHLWRGGFRDALCLSLTAVLVALEVVTLGYFTYTVVAFLVISAGFMLLLRHCAFERDAHVRVSDVAGCALIIAGYGLRPESGMAALAVFSPFAIWVFMRNRRLSSVVRGIAAVGCIALTVVSGQIAYRLAPGWQSYPAYLDAGRSVLDYPALDVDEVREIAPRLSENDVEVMYDWDFIDEDVFGTALFDRIGAASTRFNADNLLDSFGAKTTYLLLAFVCVTGLLAWLVARDLNRRDVGVLAFGIVFMLFVGCGVLVLRARPRLHVVIPLFIVALFALSTCGFAPRGAQLGKHAATSRERNVLFGRFATAIPVFVALGACVGCFGFFRLTVSPLSAQAVAPTVAAAHEYVEDHPEQLVVCVHTQKLLYGAFNALEFEEWDFPQNMLPVGGWESHTAPWYSFLEAHGLASGDTLMELARRDDMVAIVQPRAMELLRTYLAEHLGRSISVDVVEDLGPGVVDPASHLLVCRFIAE</sequence>
<feature type="transmembrane region" description="Helical" evidence="1">
    <location>
        <begin position="422"/>
        <end position="445"/>
    </location>
</feature>
<keyword evidence="1" id="KW-1133">Transmembrane helix</keyword>
<proteinExistence type="predicted"/>
<gene>
    <name evidence="2" type="ORF">DW682_02240</name>
</gene>
<dbReference type="Proteomes" id="UP000283983">
    <property type="component" value="Unassembled WGS sequence"/>
</dbReference>
<dbReference type="RefSeq" id="WP_118102746.1">
    <property type="nucleotide sequence ID" value="NZ_CABJEU010000001.1"/>
</dbReference>
<keyword evidence="1" id="KW-0812">Transmembrane</keyword>
<evidence type="ECO:0000256" key="1">
    <source>
        <dbReference type="SAM" id="Phobius"/>
    </source>
</evidence>
<feature type="transmembrane region" description="Helical" evidence="1">
    <location>
        <begin position="199"/>
        <end position="216"/>
    </location>
</feature>
<feature type="transmembrane region" description="Helical" evidence="1">
    <location>
        <begin position="355"/>
        <end position="376"/>
    </location>
</feature>
<feature type="transmembrane region" description="Helical" evidence="1">
    <location>
        <begin position="382"/>
        <end position="402"/>
    </location>
</feature>
<evidence type="ECO:0000313" key="3">
    <source>
        <dbReference type="Proteomes" id="UP000283983"/>
    </source>
</evidence>
<feature type="transmembrane region" description="Helical" evidence="1">
    <location>
        <begin position="330"/>
        <end position="348"/>
    </location>
</feature>
<dbReference type="EMBL" id="QSLJ01000001">
    <property type="protein sequence ID" value="RHF38544.1"/>
    <property type="molecule type" value="Genomic_DNA"/>
</dbReference>
<keyword evidence="1" id="KW-0472">Membrane</keyword>
<name>A0A414NFH3_9ACTN</name>
<feature type="transmembrane region" description="Helical" evidence="1">
    <location>
        <begin position="228"/>
        <end position="248"/>
    </location>
</feature>
<keyword evidence="3" id="KW-1185">Reference proteome</keyword>
<evidence type="ECO:0000313" key="2">
    <source>
        <dbReference type="EMBL" id="RHF38544.1"/>
    </source>
</evidence>
<reference evidence="2 3" key="1">
    <citation type="submission" date="2018-08" db="EMBL/GenBank/DDBJ databases">
        <title>A genome reference for cultivated species of the human gut microbiota.</title>
        <authorList>
            <person name="Zou Y."/>
            <person name="Xue W."/>
            <person name="Luo G."/>
        </authorList>
    </citation>
    <scope>NUCLEOTIDE SEQUENCE [LARGE SCALE GENOMIC DNA]</scope>
    <source>
        <strain evidence="2 3">AM25-33</strain>
    </source>
</reference>
<accession>A0A414NFH3</accession>
<evidence type="ECO:0008006" key="4">
    <source>
        <dbReference type="Google" id="ProtNLM"/>
    </source>
</evidence>
<dbReference type="AlphaFoldDB" id="A0A414NFH3"/>